<evidence type="ECO:0000259" key="6">
    <source>
        <dbReference type="Pfam" id="PF05236"/>
    </source>
</evidence>
<dbReference type="EMBL" id="JAHRIQ010104863">
    <property type="protein sequence ID" value="MEQ2254932.1"/>
    <property type="molecule type" value="Genomic_DNA"/>
</dbReference>
<gene>
    <name evidence="7" type="ORF">ILYODFUR_008729</name>
</gene>
<dbReference type="Proteomes" id="UP001482620">
    <property type="component" value="Unassembled WGS sequence"/>
</dbReference>
<evidence type="ECO:0000256" key="1">
    <source>
        <dbReference type="ARBA" id="ARBA00004123"/>
    </source>
</evidence>
<protein>
    <recommendedName>
        <fullName evidence="6">Transcription initiation factor TFIID component TAF4 C-terminal domain-containing protein</fullName>
    </recommendedName>
</protein>
<evidence type="ECO:0000256" key="3">
    <source>
        <dbReference type="ARBA" id="ARBA00023015"/>
    </source>
</evidence>
<evidence type="ECO:0000256" key="4">
    <source>
        <dbReference type="ARBA" id="ARBA00023163"/>
    </source>
</evidence>
<evidence type="ECO:0000313" key="7">
    <source>
        <dbReference type="EMBL" id="MEQ2254932.1"/>
    </source>
</evidence>
<dbReference type="Pfam" id="PF05236">
    <property type="entry name" value="TAF4"/>
    <property type="match status" value="1"/>
</dbReference>
<sequence>MLMALLDQFVSGISNRSTVFLLQDEGNLTYEQTSDVRSQLRFFEALERMEKQRKDEQEREMLLKAAKSRARQEDPEQARLKQKAKEVRLSFTVTFMSGVMGS</sequence>
<comment type="similarity">
    <text evidence="2">Belongs to the TAF4 family.</text>
</comment>
<name>A0ABV0VFH5_9TELE</name>
<keyword evidence="4" id="KW-0804">Transcription</keyword>
<organism evidence="7 8">
    <name type="scientific">Ilyodon furcidens</name>
    <name type="common">goldbreast splitfin</name>
    <dbReference type="NCBI Taxonomy" id="33524"/>
    <lineage>
        <taxon>Eukaryota</taxon>
        <taxon>Metazoa</taxon>
        <taxon>Chordata</taxon>
        <taxon>Craniata</taxon>
        <taxon>Vertebrata</taxon>
        <taxon>Euteleostomi</taxon>
        <taxon>Actinopterygii</taxon>
        <taxon>Neopterygii</taxon>
        <taxon>Teleostei</taxon>
        <taxon>Neoteleostei</taxon>
        <taxon>Acanthomorphata</taxon>
        <taxon>Ovalentaria</taxon>
        <taxon>Atherinomorphae</taxon>
        <taxon>Cyprinodontiformes</taxon>
        <taxon>Goodeidae</taxon>
        <taxon>Ilyodon</taxon>
    </lineage>
</organism>
<keyword evidence="5" id="KW-0539">Nucleus</keyword>
<dbReference type="PANTHER" id="PTHR15138:SF22">
    <property type="entry name" value="TAFH DOMAIN-CONTAINING PROTEIN"/>
    <property type="match status" value="1"/>
</dbReference>
<keyword evidence="3" id="KW-0805">Transcription regulation</keyword>
<evidence type="ECO:0000256" key="2">
    <source>
        <dbReference type="ARBA" id="ARBA00006178"/>
    </source>
</evidence>
<proteinExistence type="inferred from homology"/>
<evidence type="ECO:0000313" key="8">
    <source>
        <dbReference type="Proteomes" id="UP001482620"/>
    </source>
</evidence>
<dbReference type="InterPro" id="IPR007900">
    <property type="entry name" value="TAF4_C"/>
</dbReference>
<reference evidence="7 8" key="1">
    <citation type="submission" date="2021-06" db="EMBL/GenBank/DDBJ databases">
        <authorList>
            <person name="Palmer J.M."/>
        </authorList>
    </citation>
    <scope>NUCLEOTIDE SEQUENCE [LARGE SCALE GENOMIC DNA]</scope>
    <source>
        <strain evidence="8">if_2019</strain>
        <tissue evidence="7">Muscle</tissue>
    </source>
</reference>
<evidence type="ECO:0000256" key="5">
    <source>
        <dbReference type="ARBA" id="ARBA00023242"/>
    </source>
</evidence>
<accession>A0ABV0VFH5</accession>
<feature type="domain" description="Transcription initiation factor TFIID component TAF4 C-terminal" evidence="6">
    <location>
        <begin position="29"/>
        <end position="87"/>
    </location>
</feature>
<comment type="subcellular location">
    <subcellularLocation>
        <location evidence="1">Nucleus</location>
    </subcellularLocation>
</comment>
<dbReference type="PANTHER" id="PTHR15138">
    <property type="entry name" value="TRANSCRIPTION INITIATION FACTOR TFIID SUBUNIT 4"/>
    <property type="match status" value="1"/>
</dbReference>
<dbReference type="InterPro" id="IPR045144">
    <property type="entry name" value="TAF4"/>
</dbReference>
<comment type="caution">
    <text evidence="7">The sequence shown here is derived from an EMBL/GenBank/DDBJ whole genome shotgun (WGS) entry which is preliminary data.</text>
</comment>
<keyword evidence="8" id="KW-1185">Reference proteome</keyword>